<dbReference type="EMBL" id="SIXC01000022">
    <property type="protein sequence ID" value="TBH78176.1"/>
    <property type="molecule type" value="Genomic_DNA"/>
</dbReference>
<comment type="caution">
    <text evidence="6">The sequence shown here is derived from an EMBL/GenBank/DDBJ whole genome shotgun (WGS) entry which is preliminary data.</text>
</comment>
<evidence type="ECO:0000256" key="4">
    <source>
        <dbReference type="SAM" id="MobiDB-lite"/>
    </source>
</evidence>
<dbReference type="InterPro" id="IPR036390">
    <property type="entry name" value="WH_DNA-bd_sf"/>
</dbReference>
<dbReference type="PRINTS" id="PR00778">
    <property type="entry name" value="HTHARSR"/>
</dbReference>
<dbReference type="GO" id="GO:0003700">
    <property type="term" value="F:DNA-binding transcription factor activity"/>
    <property type="evidence" value="ECO:0007669"/>
    <property type="project" value="InterPro"/>
</dbReference>
<keyword evidence="3" id="KW-0804">Transcription</keyword>
<dbReference type="Proteomes" id="UP000292919">
    <property type="component" value="Unassembled WGS sequence"/>
</dbReference>
<evidence type="ECO:0000256" key="2">
    <source>
        <dbReference type="ARBA" id="ARBA00023125"/>
    </source>
</evidence>
<organism evidence="6 7">
    <name type="scientific">Desulfovibrio legallii</name>
    <dbReference type="NCBI Taxonomy" id="571438"/>
    <lineage>
        <taxon>Bacteria</taxon>
        <taxon>Pseudomonadati</taxon>
        <taxon>Thermodesulfobacteriota</taxon>
        <taxon>Desulfovibrionia</taxon>
        <taxon>Desulfovibrionales</taxon>
        <taxon>Desulfovibrionaceae</taxon>
        <taxon>Desulfovibrio</taxon>
    </lineage>
</organism>
<dbReference type="InterPro" id="IPR011991">
    <property type="entry name" value="ArsR-like_HTH"/>
</dbReference>
<dbReference type="PANTHER" id="PTHR43132">
    <property type="entry name" value="ARSENICAL RESISTANCE OPERON REPRESSOR ARSR-RELATED"/>
    <property type="match status" value="1"/>
</dbReference>
<keyword evidence="7" id="KW-1185">Reference proteome</keyword>
<dbReference type="NCBIfam" id="NF033788">
    <property type="entry name" value="HTH_metalloreg"/>
    <property type="match status" value="1"/>
</dbReference>
<dbReference type="CDD" id="cd00090">
    <property type="entry name" value="HTH_ARSR"/>
    <property type="match status" value="1"/>
</dbReference>
<keyword evidence="1" id="KW-0805">Transcription regulation</keyword>
<sequence length="155" mass="17094">MLNYITIVRALGDENRLRILMALRIRPLCVCEITTLLGLAASTTSKHLFLLRQARLIESLKKGRWVYYRLPAEPVPAVKDLLALTERELAHCPQILQDAAALPGISHNANIHEFLKQKHIRIPADTADDSEDNADLAAPDKGAVTPQPSISGEVS</sequence>
<dbReference type="PROSITE" id="PS50987">
    <property type="entry name" value="HTH_ARSR_2"/>
    <property type="match status" value="1"/>
</dbReference>
<feature type="compositionally biased region" description="Polar residues" evidence="4">
    <location>
        <begin position="146"/>
        <end position="155"/>
    </location>
</feature>
<reference evidence="6 7" key="1">
    <citation type="submission" date="2018-12" db="EMBL/GenBank/DDBJ databases">
        <title>First genome draft of Desulfovibrio legallis sp. nov.</title>
        <authorList>
            <person name="Ben Dhia O."/>
            <person name="Najjari A."/>
            <person name="Ferjani R."/>
            <person name="Fhoula I."/>
            <person name="Fardeau M.-L."/>
            <person name="Boudabbous A."/>
            <person name="Ouzari H.I."/>
        </authorList>
    </citation>
    <scope>NUCLEOTIDE SEQUENCE [LARGE SCALE GENOMIC DNA]</scope>
    <source>
        <strain evidence="6 7">H1T</strain>
    </source>
</reference>
<evidence type="ECO:0000259" key="5">
    <source>
        <dbReference type="PROSITE" id="PS50987"/>
    </source>
</evidence>
<name>A0A6H3F8F9_9BACT</name>
<dbReference type="InterPro" id="IPR051011">
    <property type="entry name" value="Metal_resp_trans_reg"/>
</dbReference>
<dbReference type="PANTHER" id="PTHR43132:SF6">
    <property type="entry name" value="HTH-TYPE TRANSCRIPTIONAL REPRESSOR CZRA"/>
    <property type="match status" value="1"/>
</dbReference>
<protein>
    <submittedName>
        <fullName evidence="6">ArsR family transcriptional regulator</fullName>
    </submittedName>
</protein>
<proteinExistence type="predicted"/>
<dbReference type="SUPFAM" id="SSF46785">
    <property type="entry name" value="Winged helix' DNA-binding domain"/>
    <property type="match status" value="1"/>
</dbReference>
<keyword evidence="2" id="KW-0238">DNA-binding</keyword>
<evidence type="ECO:0000313" key="6">
    <source>
        <dbReference type="EMBL" id="TBH78176.1"/>
    </source>
</evidence>
<dbReference type="Gene3D" id="1.10.10.10">
    <property type="entry name" value="Winged helix-like DNA-binding domain superfamily/Winged helix DNA-binding domain"/>
    <property type="match status" value="1"/>
</dbReference>
<accession>A0A6H3F8F9</accession>
<evidence type="ECO:0000313" key="7">
    <source>
        <dbReference type="Proteomes" id="UP000292919"/>
    </source>
</evidence>
<dbReference type="GO" id="GO:0003677">
    <property type="term" value="F:DNA binding"/>
    <property type="evidence" value="ECO:0007669"/>
    <property type="project" value="UniProtKB-KW"/>
</dbReference>
<dbReference type="Pfam" id="PF01022">
    <property type="entry name" value="HTH_5"/>
    <property type="match status" value="1"/>
</dbReference>
<dbReference type="InterPro" id="IPR001845">
    <property type="entry name" value="HTH_ArsR_DNA-bd_dom"/>
</dbReference>
<dbReference type="InterPro" id="IPR036388">
    <property type="entry name" value="WH-like_DNA-bd_sf"/>
</dbReference>
<evidence type="ECO:0000256" key="3">
    <source>
        <dbReference type="ARBA" id="ARBA00023163"/>
    </source>
</evidence>
<gene>
    <name evidence="6" type="ORF">EB812_11485</name>
</gene>
<dbReference type="SMART" id="SM00418">
    <property type="entry name" value="HTH_ARSR"/>
    <property type="match status" value="1"/>
</dbReference>
<evidence type="ECO:0000256" key="1">
    <source>
        <dbReference type="ARBA" id="ARBA00023015"/>
    </source>
</evidence>
<feature type="domain" description="HTH arsR-type" evidence="5">
    <location>
        <begin position="1"/>
        <end position="90"/>
    </location>
</feature>
<feature type="region of interest" description="Disordered" evidence="4">
    <location>
        <begin position="125"/>
        <end position="155"/>
    </location>
</feature>
<dbReference type="AlphaFoldDB" id="A0A6H3F8F9"/>